<dbReference type="PANTHER" id="PTHR33393:SF13">
    <property type="entry name" value="PGA BIOSYNTHESIS PROTEIN CAPA"/>
    <property type="match status" value="1"/>
</dbReference>
<dbReference type="InterPro" id="IPR029052">
    <property type="entry name" value="Metallo-depent_PP-like"/>
</dbReference>
<dbReference type="SUPFAM" id="SSF56300">
    <property type="entry name" value="Metallo-dependent phosphatases"/>
    <property type="match status" value="1"/>
</dbReference>
<dbReference type="Gene3D" id="3.60.21.10">
    <property type="match status" value="1"/>
</dbReference>
<sequence length="455" mass="47664">MRRCGVALVLCATAALSGCGRDRGTGDTAVAPDAPGSTRKGLPASLAGMAEASFSAPSPDPSMPSPRPAPRPGTFTLLAGGDICLGKGLGKTLLDDPTFDPFEHLTGLLATADVRFANLESQISDQKGETQHPKNPLVFVGPPIGADALGRAGFDLVSLANNHMWDYGERAFYDTLDHLDRVGVAYVGAGRNFTSAYGPVILERNGVRVAIVAVTDIWNQGVIWSHAARDRVAAADLNAIGVTVRALKKRSDIDLVVVSQHGGGEYLDTPLPFTRKFARAAIDAGADAFLGHHPHVFHGVEMRKGKPIFYSLGSFVMRVSREHPDAPLGMVARLALRRGEAPTAEVCPVRNADLKAYPLAVDPQRAATEAAFTERFQRISGNNKPAAALGAFTPEGCAPLIPEPTSGALDETARPPSGRAPVAQEGERAGGKTVSARAAAGVGKLGQGRGRDPSP</sequence>
<dbReference type="EMBL" id="CP012159">
    <property type="protein sequence ID" value="AKT41576.1"/>
    <property type="molecule type" value="Genomic_DNA"/>
</dbReference>
<protein>
    <recommendedName>
        <fullName evidence="3">Capsule synthesis protein CapA domain-containing protein</fullName>
    </recommendedName>
</protein>
<gene>
    <name evidence="4" type="ORF">CMC5_057830</name>
</gene>
<dbReference type="Pfam" id="PF09587">
    <property type="entry name" value="PGA_cap"/>
    <property type="match status" value="1"/>
</dbReference>
<name>A0A0K1ELA3_CHOCO</name>
<evidence type="ECO:0000259" key="3">
    <source>
        <dbReference type="SMART" id="SM00854"/>
    </source>
</evidence>
<organism evidence="4 5">
    <name type="scientific">Chondromyces crocatus</name>
    <dbReference type="NCBI Taxonomy" id="52"/>
    <lineage>
        <taxon>Bacteria</taxon>
        <taxon>Pseudomonadati</taxon>
        <taxon>Myxococcota</taxon>
        <taxon>Polyangia</taxon>
        <taxon>Polyangiales</taxon>
        <taxon>Polyangiaceae</taxon>
        <taxon>Chondromyces</taxon>
    </lineage>
</organism>
<feature type="domain" description="Capsule synthesis protein CapA" evidence="3">
    <location>
        <begin position="76"/>
        <end position="319"/>
    </location>
</feature>
<dbReference type="InterPro" id="IPR052169">
    <property type="entry name" value="CW_Biosynth-Accessory"/>
</dbReference>
<evidence type="ECO:0000313" key="5">
    <source>
        <dbReference type="Proteomes" id="UP000067626"/>
    </source>
</evidence>
<reference evidence="4 5" key="1">
    <citation type="submission" date="2015-07" db="EMBL/GenBank/DDBJ databases">
        <title>Genome analysis of myxobacterium Chondromyces crocatus Cm c5 reveals a high potential for natural compound synthesis and the genetic basis for the loss of fruiting body formation.</title>
        <authorList>
            <person name="Zaburannyi N."/>
            <person name="Bunk B."/>
            <person name="Maier J."/>
            <person name="Overmann J."/>
            <person name="Mueller R."/>
        </authorList>
    </citation>
    <scope>NUCLEOTIDE SEQUENCE [LARGE SCALE GENOMIC DNA]</scope>
    <source>
        <strain evidence="4 5">Cm c5</strain>
    </source>
</reference>
<dbReference type="AlphaFoldDB" id="A0A0K1ELA3"/>
<feature type="region of interest" description="Disordered" evidence="2">
    <location>
        <begin position="22"/>
        <end position="72"/>
    </location>
</feature>
<evidence type="ECO:0000256" key="2">
    <source>
        <dbReference type="SAM" id="MobiDB-lite"/>
    </source>
</evidence>
<proteinExistence type="inferred from homology"/>
<evidence type="ECO:0000313" key="4">
    <source>
        <dbReference type="EMBL" id="AKT41576.1"/>
    </source>
</evidence>
<dbReference type="OrthoDB" id="5405713at2"/>
<dbReference type="KEGG" id="ccro:CMC5_057830"/>
<dbReference type="SMART" id="SM00854">
    <property type="entry name" value="PGA_cap"/>
    <property type="match status" value="1"/>
</dbReference>
<feature type="compositionally biased region" description="Pro residues" evidence="2">
    <location>
        <begin position="58"/>
        <end position="71"/>
    </location>
</feature>
<keyword evidence="5" id="KW-1185">Reference proteome</keyword>
<comment type="similarity">
    <text evidence="1">Belongs to the CapA family.</text>
</comment>
<dbReference type="STRING" id="52.CMC5_057830"/>
<evidence type="ECO:0000256" key="1">
    <source>
        <dbReference type="ARBA" id="ARBA00005662"/>
    </source>
</evidence>
<dbReference type="PANTHER" id="PTHR33393">
    <property type="entry name" value="POLYGLUTAMINE SYNTHESIS ACCESSORY PROTEIN RV0574C-RELATED"/>
    <property type="match status" value="1"/>
</dbReference>
<feature type="region of interest" description="Disordered" evidence="2">
    <location>
        <begin position="400"/>
        <end position="455"/>
    </location>
</feature>
<dbReference type="CDD" id="cd07381">
    <property type="entry name" value="MPP_CapA"/>
    <property type="match status" value="1"/>
</dbReference>
<dbReference type="PROSITE" id="PS51257">
    <property type="entry name" value="PROKAR_LIPOPROTEIN"/>
    <property type="match status" value="1"/>
</dbReference>
<accession>A0A0K1ELA3</accession>
<dbReference type="Proteomes" id="UP000067626">
    <property type="component" value="Chromosome"/>
</dbReference>
<dbReference type="InterPro" id="IPR019079">
    <property type="entry name" value="Capsule_synth_CapA"/>
</dbReference>